<sequence length="351" mass="38155">MPPAAPHPVPPEKKAALGGLVAWCCGAASGDQGDQLLAAPFAVARGLVEAALADHIVVGEPLQGVRHDDVVVGAQRLVGIVERRVVERAGPRLQGRVLPTLRQRLRRHLGRVQRELDRLENGEHHAEAHRPARVLGADRPDRPRTGQQRHHPNGCVQTSPQAGVSFEHAGGVTDVERSVGAAGFHDQAPVISAWVPASAALGLSRFRDQFPRRFLVCVVDGLVLVDAPILARSRRPYSVGNLSAYAQEATMATPTPQQLEALDRLWQVANGHSGQCRTVAAFLLGLYNGQRFPFDLTNFRCLDAEIFKDCLQVLVMDSRPRAEVHVLLGVPGSDFEQLATGWNIRDRETGQ</sequence>
<gene>
    <name evidence="3" type="ORF">ebA8</name>
</gene>
<dbReference type="eggNOG" id="ENOG5033291">
    <property type="taxonomic scope" value="Bacteria"/>
</dbReference>
<dbReference type="InterPro" id="IPR056090">
    <property type="entry name" value="DUF7673"/>
</dbReference>
<name>Q5P983_AROAE</name>
<evidence type="ECO:0000313" key="4">
    <source>
        <dbReference type="Proteomes" id="UP000006552"/>
    </source>
</evidence>
<accession>Q5P983</accession>
<dbReference type="EMBL" id="CR555306">
    <property type="protein sequence ID" value="CAI06126.1"/>
    <property type="molecule type" value="Genomic_DNA"/>
</dbReference>
<dbReference type="AlphaFoldDB" id="Q5P983"/>
<reference evidence="3 4" key="1">
    <citation type="journal article" date="2005" name="Arch. Microbiol.">
        <title>The genome sequence of an anaerobic aromatic-degrading denitrifying bacterium, strain EbN1.</title>
        <authorList>
            <person name="Rabus R."/>
            <person name="Kube M."/>
            <person name="Heider J."/>
            <person name="Beck A."/>
            <person name="Heitmann K."/>
            <person name="Widdel F."/>
            <person name="Reinhardt R."/>
        </authorList>
    </citation>
    <scope>NUCLEOTIDE SEQUENCE [LARGE SCALE GENOMIC DNA]</scope>
    <source>
        <strain evidence="3 4">EbN1</strain>
    </source>
</reference>
<keyword evidence="4" id="KW-1185">Reference proteome</keyword>
<dbReference type="STRING" id="76114.ebA8"/>
<evidence type="ECO:0000256" key="1">
    <source>
        <dbReference type="SAM" id="MobiDB-lite"/>
    </source>
</evidence>
<proteinExistence type="predicted"/>
<dbReference type="HOGENOM" id="CLU_789033_0_0_4"/>
<dbReference type="KEGG" id="eba:ebA8"/>
<evidence type="ECO:0000259" key="2">
    <source>
        <dbReference type="Pfam" id="PF24720"/>
    </source>
</evidence>
<feature type="domain" description="DUF7673" evidence="2">
    <location>
        <begin position="260"/>
        <end position="343"/>
    </location>
</feature>
<feature type="compositionally biased region" description="Basic and acidic residues" evidence="1">
    <location>
        <begin position="117"/>
        <end position="144"/>
    </location>
</feature>
<feature type="region of interest" description="Disordered" evidence="1">
    <location>
        <begin position="117"/>
        <end position="156"/>
    </location>
</feature>
<organism evidence="3 4">
    <name type="scientific">Aromatoleum aromaticum (strain DSM 19018 / LMG 30748 / EbN1)</name>
    <name type="common">Azoarcus sp. (strain EbN1)</name>
    <dbReference type="NCBI Taxonomy" id="76114"/>
    <lineage>
        <taxon>Bacteria</taxon>
        <taxon>Pseudomonadati</taxon>
        <taxon>Pseudomonadota</taxon>
        <taxon>Betaproteobacteria</taxon>
        <taxon>Rhodocyclales</taxon>
        <taxon>Rhodocyclaceae</taxon>
        <taxon>Aromatoleum</taxon>
    </lineage>
</organism>
<dbReference type="Pfam" id="PF24720">
    <property type="entry name" value="DUF7673"/>
    <property type="match status" value="1"/>
</dbReference>
<evidence type="ECO:0000313" key="3">
    <source>
        <dbReference type="EMBL" id="CAI06126.1"/>
    </source>
</evidence>
<dbReference type="Proteomes" id="UP000006552">
    <property type="component" value="Chromosome"/>
</dbReference>
<protein>
    <recommendedName>
        <fullName evidence="2">DUF7673 domain-containing protein</fullName>
    </recommendedName>
</protein>